<dbReference type="PANTHER" id="PTHR11538:SF41">
    <property type="entry name" value="PHENYLALANINE--TRNA LIGASE, MITOCHONDRIAL"/>
    <property type="match status" value="1"/>
</dbReference>
<dbReference type="HAMAP" id="MF_00281">
    <property type="entry name" value="Phe_tRNA_synth_alpha1"/>
    <property type="match status" value="1"/>
</dbReference>
<dbReference type="CDD" id="cd00496">
    <property type="entry name" value="PheRS_alpha_core"/>
    <property type="match status" value="1"/>
</dbReference>
<dbReference type="EC" id="6.1.1.20" evidence="13"/>
<dbReference type="SUPFAM" id="SSF55681">
    <property type="entry name" value="Class II aaRS and biotin synthetases"/>
    <property type="match status" value="1"/>
</dbReference>
<comment type="subunit">
    <text evidence="3 13">Tetramer of two alpha and two beta subunits.</text>
</comment>
<evidence type="ECO:0000256" key="7">
    <source>
        <dbReference type="ARBA" id="ARBA00022741"/>
    </source>
</evidence>
<dbReference type="NCBIfam" id="TIGR00468">
    <property type="entry name" value="pheS"/>
    <property type="match status" value="1"/>
</dbReference>
<evidence type="ECO:0000256" key="13">
    <source>
        <dbReference type="HAMAP-Rule" id="MF_00281"/>
    </source>
</evidence>
<dbReference type="Proteomes" id="UP000229976">
    <property type="component" value="Unassembled WGS sequence"/>
</dbReference>
<dbReference type="GO" id="GO:0005524">
    <property type="term" value="F:ATP binding"/>
    <property type="evidence" value="ECO:0007669"/>
    <property type="project" value="UniProtKB-UniRule"/>
</dbReference>
<feature type="domain" description="Aminoacyl-transfer RNA synthetases class-II family profile" evidence="14">
    <location>
        <begin position="113"/>
        <end position="328"/>
    </location>
</feature>
<dbReference type="AlphaFoldDB" id="A0A2G9YV68"/>
<dbReference type="GO" id="GO:0006432">
    <property type="term" value="P:phenylalanyl-tRNA aminoacylation"/>
    <property type="evidence" value="ECO:0007669"/>
    <property type="project" value="UniProtKB-UniRule"/>
</dbReference>
<dbReference type="PANTHER" id="PTHR11538">
    <property type="entry name" value="PHENYLALANYL-TRNA SYNTHETASE"/>
    <property type="match status" value="1"/>
</dbReference>
<reference evidence="15 16" key="1">
    <citation type="submission" date="2017-09" db="EMBL/GenBank/DDBJ databases">
        <title>Depth-based differentiation of microbial function through sediment-hosted aquifers and enrichment of novel symbionts in the deep terrestrial subsurface.</title>
        <authorList>
            <person name="Probst A.J."/>
            <person name="Ladd B."/>
            <person name="Jarett J.K."/>
            <person name="Geller-Mcgrath D.E."/>
            <person name="Sieber C.M."/>
            <person name="Emerson J.B."/>
            <person name="Anantharaman K."/>
            <person name="Thomas B.C."/>
            <person name="Malmstrom R."/>
            <person name="Stieglmeier M."/>
            <person name="Klingl A."/>
            <person name="Woyke T."/>
            <person name="Ryan C.M."/>
            <person name="Banfield J.F."/>
        </authorList>
    </citation>
    <scope>NUCLEOTIDE SEQUENCE [LARGE SCALE GENOMIC DNA]</scope>
    <source>
        <strain evidence="15">CG23_combo_of_CG06-09_8_20_14_all_39_17</strain>
    </source>
</reference>
<evidence type="ECO:0000256" key="11">
    <source>
        <dbReference type="ARBA" id="ARBA00023146"/>
    </source>
</evidence>
<dbReference type="Pfam" id="PF02912">
    <property type="entry name" value="Phe_tRNA-synt_N"/>
    <property type="match status" value="1"/>
</dbReference>
<dbReference type="InterPro" id="IPR010978">
    <property type="entry name" value="tRNA-bd_arm"/>
</dbReference>
<dbReference type="GO" id="GO:0000049">
    <property type="term" value="F:tRNA binding"/>
    <property type="evidence" value="ECO:0007669"/>
    <property type="project" value="InterPro"/>
</dbReference>
<keyword evidence="11 13" id="KW-0030">Aminoacyl-tRNA synthetase</keyword>
<protein>
    <recommendedName>
        <fullName evidence="13">Phenylalanine--tRNA ligase alpha subunit</fullName>
        <ecNumber evidence="13">6.1.1.20</ecNumber>
    </recommendedName>
    <alternativeName>
        <fullName evidence="13">Phenylalanyl-tRNA synthetase alpha subunit</fullName>
        <shortName evidence="13">PheRS</shortName>
    </alternativeName>
</protein>
<organism evidence="15 16">
    <name type="scientific">Candidatus Nealsonbacteria bacterium CG23_combo_of_CG06-09_8_20_14_all_39_17</name>
    <dbReference type="NCBI Taxonomy" id="1974722"/>
    <lineage>
        <taxon>Bacteria</taxon>
        <taxon>Candidatus Nealsoniibacteriota</taxon>
    </lineage>
</organism>
<dbReference type="FunFam" id="3.30.930.10:FF:000089">
    <property type="entry name" value="Phenylalanine--tRNA ligase alpha subunit"/>
    <property type="match status" value="1"/>
</dbReference>
<comment type="subcellular location">
    <subcellularLocation>
        <location evidence="1 13">Cytoplasm</location>
    </subcellularLocation>
</comment>
<evidence type="ECO:0000313" key="15">
    <source>
        <dbReference type="EMBL" id="PIP23092.1"/>
    </source>
</evidence>
<dbReference type="InterPro" id="IPR045864">
    <property type="entry name" value="aa-tRNA-synth_II/BPL/LPL"/>
</dbReference>
<keyword evidence="7 13" id="KW-0547">Nucleotide-binding</keyword>
<comment type="similarity">
    <text evidence="2 13">Belongs to the class-II aminoacyl-tRNA synthetase family. Phe-tRNA synthetase alpha subunit type 1 subfamily.</text>
</comment>
<feature type="binding site" evidence="13">
    <location>
        <position position="264"/>
    </location>
    <ligand>
        <name>Mg(2+)</name>
        <dbReference type="ChEBI" id="CHEBI:18420"/>
        <note>shared with beta subunit</note>
    </ligand>
</feature>
<evidence type="ECO:0000256" key="12">
    <source>
        <dbReference type="ARBA" id="ARBA00049255"/>
    </source>
</evidence>
<dbReference type="InterPro" id="IPR004188">
    <property type="entry name" value="Phe-tRNA_ligase_II_N"/>
</dbReference>
<dbReference type="GO" id="GO:0005737">
    <property type="term" value="C:cytoplasm"/>
    <property type="evidence" value="ECO:0007669"/>
    <property type="project" value="UniProtKB-SubCell"/>
</dbReference>
<evidence type="ECO:0000256" key="3">
    <source>
        <dbReference type="ARBA" id="ARBA00011209"/>
    </source>
</evidence>
<keyword evidence="8 13" id="KW-0067">ATP-binding</keyword>
<comment type="cofactor">
    <cofactor evidence="13">
        <name>Mg(2+)</name>
        <dbReference type="ChEBI" id="CHEBI:18420"/>
    </cofactor>
    <text evidence="13">Binds 2 magnesium ions per tetramer.</text>
</comment>
<dbReference type="Pfam" id="PF01409">
    <property type="entry name" value="tRNA-synt_2d"/>
    <property type="match status" value="1"/>
</dbReference>
<evidence type="ECO:0000256" key="2">
    <source>
        <dbReference type="ARBA" id="ARBA00010207"/>
    </source>
</evidence>
<evidence type="ECO:0000256" key="9">
    <source>
        <dbReference type="ARBA" id="ARBA00022842"/>
    </source>
</evidence>
<dbReference type="Gene3D" id="3.30.930.10">
    <property type="entry name" value="Bira Bifunctional Protein, Domain 2"/>
    <property type="match status" value="1"/>
</dbReference>
<evidence type="ECO:0000313" key="16">
    <source>
        <dbReference type="Proteomes" id="UP000229976"/>
    </source>
</evidence>
<evidence type="ECO:0000256" key="1">
    <source>
        <dbReference type="ARBA" id="ARBA00004496"/>
    </source>
</evidence>
<accession>A0A2G9YV68</accession>
<comment type="catalytic activity">
    <reaction evidence="12 13">
        <text>tRNA(Phe) + L-phenylalanine + ATP = L-phenylalanyl-tRNA(Phe) + AMP + diphosphate + H(+)</text>
        <dbReference type="Rhea" id="RHEA:19413"/>
        <dbReference type="Rhea" id="RHEA-COMP:9668"/>
        <dbReference type="Rhea" id="RHEA-COMP:9699"/>
        <dbReference type="ChEBI" id="CHEBI:15378"/>
        <dbReference type="ChEBI" id="CHEBI:30616"/>
        <dbReference type="ChEBI" id="CHEBI:33019"/>
        <dbReference type="ChEBI" id="CHEBI:58095"/>
        <dbReference type="ChEBI" id="CHEBI:78442"/>
        <dbReference type="ChEBI" id="CHEBI:78531"/>
        <dbReference type="ChEBI" id="CHEBI:456215"/>
        <dbReference type="EC" id="6.1.1.20"/>
    </reaction>
</comment>
<name>A0A2G9YV68_9BACT</name>
<evidence type="ECO:0000256" key="10">
    <source>
        <dbReference type="ARBA" id="ARBA00022917"/>
    </source>
</evidence>
<evidence type="ECO:0000256" key="8">
    <source>
        <dbReference type="ARBA" id="ARBA00022840"/>
    </source>
</evidence>
<keyword evidence="10 13" id="KW-0648">Protein biosynthesis</keyword>
<evidence type="ECO:0000256" key="4">
    <source>
        <dbReference type="ARBA" id="ARBA00022490"/>
    </source>
</evidence>
<dbReference type="GO" id="GO:0004826">
    <property type="term" value="F:phenylalanine-tRNA ligase activity"/>
    <property type="evidence" value="ECO:0007669"/>
    <property type="project" value="UniProtKB-UniRule"/>
</dbReference>
<comment type="caution">
    <text evidence="15">The sequence shown here is derived from an EMBL/GenBank/DDBJ whole genome shotgun (WGS) entry which is preliminary data.</text>
</comment>
<dbReference type="SUPFAM" id="SSF46589">
    <property type="entry name" value="tRNA-binding arm"/>
    <property type="match status" value="1"/>
</dbReference>
<dbReference type="InterPro" id="IPR022911">
    <property type="entry name" value="Phe_tRNA_ligase_alpha1_bac"/>
</dbReference>
<keyword evidence="6 13" id="KW-0479">Metal-binding</keyword>
<dbReference type="InterPro" id="IPR002319">
    <property type="entry name" value="Phenylalanyl-tRNA_Synthase"/>
</dbReference>
<keyword evidence="9 13" id="KW-0460">Magnesium</keyword>
<evidence type="ECO:0000259" key="14">
    <source>
        <dbReference type="PROSITE" id="PS50862"/>
    </source>
</evidence>
<dbReference type="PROSITE" id="PS50862">
    <property type="entry name" value="AA_TRNA_LIGASE_II"/>
    <property type="match status" value="1"/>
</dbReference>
<gene>
    <name evidence="13" type="primary">pheS</name>
    <name evidence="15" type="ORF">COX37_00480</name>
</gene>
<dbReference type="InterPro" id="IPR004529">
    <property type="entry name" value="Phe-tRNA-synth_IIc_asu"/>
</dbReference>
<dbReference type="EMBL" id="PCRO01000008">
    <property type="protein sequence ID" value="PIP23092.1"/>
    <property type="molecule type" value="Genomic_DNA"/>
</dbReference>
<sequence length="349" mass="40013">MIGKLEEIKKQAGEEINSIGAIEELKKIEKKYLDKKQGELVQIFHSLKDLAGEEKIEVGKKANEVRSFLIEALKSKAVEIKAKEDGGSGEEWLDITIPGKKIEIGHLHPITLVRREVEGIFKSMGFNVADGPEIETQWNNFDALNFAKDHPAKDGWDTFWIKSDKAIDPDSPERLLLRPHTSPVQIRYMKEHQPPLRIIIPGRVYRNEATDASHEFQLHQVEGLMVDKDINVANFKYVILEFLKKFFKREVKIRLRPSFFPFTEPSFEIDFSCIICGGKGCRVCKQTGWIEMMGAGMVHPNVLKNAGVNSKLWTGFAFGFGLDRLVMMKYKIDDVRWFNSGDLRFLKQF</sequence>
<evidence type="ECO:0000256" key="6">
    <source>
        <dbReference type="ARBA" id="ARBA00022723"/>
    </source>
</evidence>
<evidence type="ECO:0000256" key="5">
    <source>
        <dbReference type="ARBA" id="ARBA00022598"/>
    </source>
</evidence>
<keyword evidence="4 13" id="KW-0963">Cytoplasm</keyword>
<proteinExistence type="inferred from homology"/>
<dbReference type="InterPro" id="IPR006195">
    <property type="entry name" value="aa-tRNA-synth_II"/>
</dbReference>
<keyword evidence="5 13" id="KW-0436">Ligase</keyword>
<dbReference type="GO" id="GO:0000287">
    <property type="term" value="F:magnesium ion binding"/>
    <property type="evidence" value="ECO:0007669"/>
    <property type="project" value="UniProtKB-UniRule"/>
</dbReference>